<sequence>MPIKKKGRRQLLQIDIIHKITEMNLDEKPTTIENIQKELSEKISVGKIIKQRPTIVKELLSIAIAEGKIYPLKIGTNNDDDDDVIVHRTPRMLRDNDRQSIIMYDGQIPGTSYFNILKNCYTFERDNNRIHEDKNDGFTIEEIQEHFKILKKHFLNYSVQILKEKLIPLALKNGHIERIKSSNDQIKYSITQSFRNTYDLYRRNRKLALLSIGEIDNTDDSQIDDADDSIIEQNDDESSNVTFTESNDSNMNDNKLEMKNESEQQSLVMKISTKNFSNKSPELKSKTMADIQPQRVSQRKKIRKTLGPDFLDSYSDVMMNHPKHLSRKFLTPEQQSALLIAEQNNDGSSTSTFKKKRSSLLCIVCSKAFKSPKQSRIVCSECNGIAHGKCFRSYVNTKIGIIRMICSNCRPESICYMCNNHERNPEMYVQCISCSSTYHAHCYREKAHSLCQKCRAQVMNNISQPSSSSTTTTDSQVENESKNTSDVNNESSNMLPDSDPKSSTSTVKIAPKVTIAPIKLRSLIQSAKNTSSLNGNNVSGSGGGKSLISKSSNSLDKPKQMFASKSSTISMTQSSSNDNSTNGFGPSSTTFEKSKKIKDEPMDIVETTVPSVSTLSSSSTSTMQKNLPSISGEAKISSTLTTETNMTTSLAKSSDGISNKLTTTKKRKLNNTSSSFEIWNKKPSQSICYHFQAWLNTELRNNCKRFGPDVDLGPLTTLPNIITEWTSENVHRFLVTLGFKEEADTFLEKDINGLSLMLLTRYDFIHSLSINLGPAIRLLGIVNRLHEEL</sequence>
<dbReference type="RefSeq" id="XP_027206226.1">
    <property type="nucleotide sequence ID" value="XM_027350425.1"/>
</dbReference>
<feature type="compositionally biased region" description="Low complexity" evidence="4">
    <location>
        <begin position="564"/>
        <end position="576"/>
    </location>
</feature>
<dbReference type="KEGG" id="dpte:113799735"/>
<feature type="domain" description="SAM" evidence="5">
    <location>
        <begin position="725"/>
        <end position="788"/>
    </location>
</feature>
<feature type="compositionally biased region" description="Polar residues" evidence="4">
    <location>
        <begin position="577"/>
        <end position="591"/>
    </location>
</feature>
<evidence type="ECO:0000256" key="1">
    <source>
        <dbReference type="ARBA" id="ARBA00022723"/>
    </source>
</evidence>
<dbReference type="SUPFAM" id="SSF47769">
    <property type="entry name" value="SAM/Pointed domain"/>
    <property type="match status" value="1"/>
</dbReference>
<keyword evidence="2" id="KW-0863">Zinc-finger</keyword>
<evidence type="ECO:0000256" key="3">
    <source>
        <dbReference type="ARBA" id="ARBA00022833"/>
    </source>
</evidence>
<dbReference type="PROSITE" id="PS50105">
    <property type="entry name" value="SAM_DOMAIN"/>
    <property type="match status" value="1"/>
</dbReference>
<protein>
    <submittedName>
        <fullName evidence="7">Uncharacterized protein LOC113799735</fullName>
    </submittedName>
</protein>
<evidence type="ECO:0000259" key="5">
    <source>
        <dbReference type="PROSITE" id="PS50105"/>
    </source>
</evidence>
<dbReference type="SMART" id="SM00249">
    <property type="entry name" value="PHD"/>
    <property type="match status" value="2"/>
</dbReference>
<dbReference type="Proteomes" id="UP000515146">
    <property type="component" value="Unplaced"/>
</dbReference>
<dbReference type="OrthoDB" id="10004495at2759"/>
<keyword evidence="1" id="KW-0479">Metal-binding</keyword>
<dbReference type="CDD" id="cd15489">
    <property type="entry name" value="PHD_SF"/>
    <property type="match status" value="2"/>
</dbReference>
<dbReference type="InterPro" id="IPR001965">
    <property type="entry name" value="Znf_PHD"/>
</dbReference>
<feature type="region of interest" description="Disordered" evidence="4">
    <location>
        <begin position="530"/>
        <end position="599"/>
    </location>
</feature>
<name>A0A6P6YMW3_DERPT</name>
<dbReference type="InParanoid" id="A0A6P6YMW3"/>
<reference evidence="7" key="1">
    <citation type="submission" date="2025-08" db="UniProtKB">
        <authorList>
            <consortium name="RefSeq"/>
        </authorList>
    </citation>
    <scope>IDENTIFICATION</scope>
    <source>
        <strain evidence="7">Airmid</strain>
    </source>
</reference>
<feature type="region of interest" description="Disordered" evidence="4">
    <location>
        <begin position="462"/>
        <end position="506"/>
    </location>
</feature>
<feature type="compositionally biased region" description="Low complexity" evidence="4">
    <location>
        <begin position="546"/>
        <end position="555"/>
    </location>
</feature>
<accession>A0A6P6YMW3</accession>
<dbReference type="GO" id="GO:0008270">
    <property type="term" value="F:zinc ion binding"/>
    <property type="evidence" value="ECO:0007669"/>
    <property type="project" value="UniProtKB-KW"/>
</dbReference>
<keyword evidence="6" id="KW-1185">Reference proteome</keyword>
<keyword evidence="3" id="KW-0862">Zinc</keyword>
<organism evidence="6 7">
    <name type="scientific">Dermatophagoides pteronyssinus</name>
    <name type="common">European house dust mite</name>
    <dbReference type="NCBI Taxonomy" id="6956"/>
    <lineage>
        <taxon>Eukaryota</taxon>
        <taxon>Metazoa</taxon>
        <taxon>Ecdysozoa</taxon>
        <taxon>Arthropoda</taxon>
        <taxon>Chelicerata</taxon>
        <taxon>Arachnida</taxon>
        <taxon>Acari</taxon>
        <taxon>Acariformes</taxon>
        <taxon>Sarcoptiformes</taxon>
        <taxon>Astigmata</taxon>
        <taxon>Psoroptidia</taxon>
        <taxon>Analgoidea</taxon>
        <taxon>Pyroglyphidae</taxon>
        <taxon>Dermatophagoidinae</taxon>
        <taxon>Dermatophagoides</taxon>
    </lineage>
</organism>
<dbReference type="InterPro" id="IPR013761">
    <property type="entry name" value="SAM/pointed_sf"/>
</dbReference>
<feature type="compositionally biased region" description="Low complexity" evidence="4">
    <location>
        <begin position="530"/>
        <end position="539"/>
    </location>
</feature>
<dbReference type="InterPro" id="IPR001660">
    <property type="entry name" value="SAM"/>
</dbReference>
<evidence type="ECO:0000313" key="6">
    <source>
        <dbReference type="Proteomes" id="UP000515146"/>
    </source>
</evidence>
<dbReference type="OMA" id="CHIALET"/>
<dbReference type="AlphaFoldDB" id="A0A6P6YMW3"/>
<proteinExistence type="predicted"/>
<evidence type="ECO:0000256" key="4">
    <source>
        <dbReference type="SAM" id="MobiDB-lite"/>
    </source>
</evidence>
<feature type="compositionally biased region" description="Polar residues" evidence="4">
    <location>
        <begin position="474"/>
        <end position="506"/>
    </location>
</feature>
<evidence type="ECO:0000313" key="7">
    <source>
        <dbReference type="RefSeq" id="XP_027206226.1"/>
    </source>
</evidence>
<evidence type="ECO:0000256" key="2">
    <source>
        <dbReference type="ARBA" id="ARBA00022771"/>
    </source>
</evidence>
<gene>
    <name evidence="7" type="primary">LOC113799735</name>
</gene>
<dbReference type="Gene3D" id="1.10.150.50">
    <property type="entry name" value="Transcription Factor, Ets-1"/>
    <property type="match status" value="1"/>
</dbReference>